<proteinExistence type="predicted"/>
<feature type="region of interest" description="Disordered" evidence="1">
    <location>
        <begin position="68"/>
        <end position="105"/>
    </location>
</feature>
<protein>
    <submittedName>
        <fullName evidence="2">Uncharacterized protein</fullName>
    </submittedName>
</protein>
<organism evidence="2 3">
    <name type="scientific">Geranomyces variabilis</name>
    <dbReference type="NCBI Taxonomy" id="109894"/>
    <lineage>
        <taxon>Eukaryota</taxon>
        <taxon>Fungi</taxon>
        <taxon>Fungi incertae sedis</taxon>
        <taxon>Chytridiomycota</taxon>
        <taxon>Chytridiomycota incertae sedis</taxon>
        <taxon>Chytridiomycetes</taxon>
        <taxon>Spizellomycetales</taxon>
        <taxon>Powellomycetaceae</taxon>
        <taxon>Geranomyces</taxon>
    </lineage>
</organism>
<evidence type="ECO:0000256" key="1">
    <source>
        <dbReference type="SAM" id="MobiDB-lite"/>
    </source>
</evidence>
<evidence type="ECO:0000313" key="3">
    <source>
        <dbReference type="Proteomes" id="UP001212152"/>
    </source>
</evidence>
<evidence type="ECO:0000313" key="2">
    <source>
        <dbReference type="EMBL" id="KAJ3167529.1"/>
    </source>
</evidence>
<sequence>MICGPFSPMHSRDPYFPTPAAPPVQPVSAAISAAPLHRRSVYESPPPVYSDEPIAADTIQTTIIDQNGETSHRDSRVAEANVPVAADGPPELIGPTTLADKPKRKRSQTVLERHFETDKSTGHTLQDLPTPFVPLPTNQAALDSLLIQGAVTGPQYLEMREKLSALEALD</sequence>
<keyword evidence="3" id="KW-1185">Reference proteome</keyword>
<name>A0AAD5TBS7_9FUNG</name>
<dbReference type="Proteomes" id="UP001212152">
    <property type="component" value="Unassembled WGS sequence"/>
</dbReference>
<reference evidence="2" key="1">
    <citation type="submission" date="2020-05" db="EMBL/GenBank/DDBJ databases">
        <title>Phylogenomic resolution of chytrid fungi.</title>
        <authorList>
            <person name="Stajich J.E."/>
            <person name="Amses K."/>
            <person name="Simmons R."/>
            <person name="Seto K."/>
            <person name="Myers J."/>
            <person name="Bonds A."/>
            <person name="Quandt C.A."/>
            <person name="Barry K."/>
            <person name="Liu P."/>
            <person name="Grigoriev I."/>
            <person name="Longcore J.E."/>
            <person name="James T.Y."/>
        </authorList>
    </citation>
    <scope>NUCLEOTIDE SEQUENCE</scope>
    <source>
        <strain evidence="2">JEL0379</strain>
    </source>
</reference>
<feature type="non-terminal residue" evidence="2">
    <location>
        <position position="170"/>
    </location>
</feature>
<accession>A0AAD5TBS7</accession>
<dbReference type="EMBL" id="JADGJQ010000136">
    <property type="protein sequence ID" value="KAJ3167529.1"/>
    <property type="molecule type" value="Genomic_DNA"/>
</dbReference>
<comment type="caution">
    <text evidence="2">The sequence shown here is derived from an EMBL/GenBank/DDBJ whole genome shotgun (WGS) entry which is preliminary data.</text>
</comment>
<gene>
    <name evidence="2" type="ORF">HDU87_001502</name>
</gene>
<dbReference type="AlphaFoldDB" id="A0AAD5TBS7"/>